<organism evidence="2 3">
    <name type="scientific">Paractinoplanes deccanensis</name>
    <dbReference type="NCBI Taxonomy" id="113561"/>
    <lineage>
        <taxon>Bacteria</taxon>
        <taxon>Bacillati</taxon>
        <taxon>Actinomycetota</taxon>
        <taxon>Actinomycetes</taxon>
        <taxon>Micromonosporales</taxon>
        <taxon>Micromonosporaceae</taxon>
        <taxon>Paractinoplanes</taxon>
    </lineage>
</organism>
<dbReference type="RefSeq" id="WP_203765476.1">
    <property type="nucleotide sequence ID" value="NZ_BAAABO010000019.1"/>
</dbReference>
<dbReference type="Gene3D" id="3.40.50.300">
    <property type="entry name" value="P-loop containing nucleotide triphosphate hydrolases"/>
    <property type="match status" value="1"/>
</dbReference>
<accession>A0ABQ3Y5P3</accession>
<dbReference type="Proteomes" id="UP000609879">
    <property type="component" value="Unassembled WGS sequence"/>
</dbReference>
<dbReference type="InterPro" id="IPR021835">
    <property type="entry name" value="DUF3427"/>
</dbReference>
<name>A0ABQ3Y5P3_9ACTN</name>
<protein>
    <recommendedName>
        <fullName evidence="1">Helicase C-terminal domain-containing protein</fullName>
    </recommendedName>
</protein>
<evidence type="ECO:0000259" key="1">
    <source>
        <dbReference type="PROSITE" id="PS51194"/>
    </source>
</evidence>
<dbReference type="PANTHER" id="PTHR47962">
    <property type="entry name" value="ATP-DEPENDENT HELICASE LHR-RELATED-RELATED"/>
    <property type="match status" value="1"/>
</dbReference>
<dbReference type="CDD" id="cd18799">
    <property type="entry name" value="SF2_C_EcoAI-like"/>
    <property type="match status" value="1"/>
</dbReference>
<dbReference type="Pfam" id="PF00271">
    <property type="entry name" value="Helicase_C"/>
    <property type="match status" value="1"/>
</dbReference>
<dbReference type="Pfam" id="PF11907">
    <property type="entry name" value="DUF3427"/>
    <property type="match status" value="1"/>
</dbReference>
<sequence>MYYGIHDGIDLTEVPWRRGTGYDTEALAAKYLTDGSWARLVFHQLRDHVDDVATIRCLGFCVSVTHAHHMAAQFQEVGLRAVAISGTTPADERAKALADLEAGKIQVVFSVDLFNEGVDLPAVDTLLMLRPTDSATLFLQQLGRGLRLAPGKTFCTVLDFVGQHRREFRFDRRYRALLGGTRRDLEHAIEEGFPFLPPGCHMELDQVAKDIVLRNVREAVPSKWPAKVQELRALQQARGTVTLADYLHETGLELPDIYANNRTWSEMLETAGLPVAPPGPHEKSLRRAIGRMLHVDDRKRLDGYLPFLTDRPDVSTMSRTERRLLRMLVANLGDQVLHKQQSMQSAVDLLWEHPQVLAEARELLTTLHDAPAHLPHSALPEVPLQVHSRYTRIEMLAAVRDDETAKTPEWREGVYDASMVGADLLAFTLDKTSGDFSPTTRYRDYAISPELIHWESQSMTSADSPTGRRYQKHASMDRHILLFARENTDERAFWFLGPATYVSHEGERPMAVTWRLHIPLSGDLFAAFAAAVA</sequence>
<dbReference type="SUPFAM" id="SSF52540">
    <property type="entry name" value="P-loop containing nucleoside triphosphate hydrolases"/>
    <property type="match status" value="1"/>
</dbReference>
<feature type="domain" description="Helicase C-terminal" evidence="1">
    <location>
        <begin position="44"/>
        <end position="189"/>
    </location>
</feature>
<gene>
    <name evidence="2" type="ORF">Ade02nite_39480</name>
</gene>
<keyword evidence="3" id="KW-1185">Reference proteome</keyword>
<evidence type="ECO:0000313" key="2">
    <source>
        <dbReference type="EMBL" id="GID75307.1"/>
    </source>
</evidence>
<dbReference type="PROSITE" id="PS51194">
    <property type="entry name" value="HELICASE_CTER"/>
    <property type="match status" value="1"/>
</dbReference>
<reference evidence="2 3" key="1">
    <citation type="submission" date="2021-01" db="EMBL/GenBank/DDBJ databases">
        <title>Whole genome shotgun sequence of Actinoplanes deccanensis NBRC 13994.</title>
        <authorList>
            <person name="Komaki H."/>
            <person name="Tamura T."/>
        </authorList>
    </citation>
    <scope>NUCLEOTIDE SEQUENCE [LARGE SCALE GENOMIC DNA]</scope>
    <source>
        <strain evidence="2 3">NBRC 13994</strain>
    </source>
</reference>
<dbReference type="InterPro" id="IPR027417">
    <property type="entry name" value="P-loop_NTPase"/>
</dbReference>
<proteinExistence type="predicted"/>
<evidence type="ECO:0000313" key="3">
    <source>
        <dbReference type="Proteomes" id="UP000609879"/>
    </source>
</evidence>
<comment type="caution">
    <text evidence="2">The sequence shown here is derived from an EMBL/GenBank/DDBJ whole genome shotgun (WGS) entry which is preliminary data.</text>
</comment>
<dbReference type="SMART" id="SM00490">
    <property type="entry name" value="HELICc"/>
    <property type="match status" value="1"/>
</dbReference>
<dbReference type="PANTHER" id="PTHR47962:SF7">
    <property type="entry name" value="MITOCHONDRIAL ATP-DEPENDENT HELICASE IRC3-RELATED"/>
    <property type="match status" value="1"/>
</dbReference>
<dbReference type="EMBL" id="BOMI01000075">
    <property type="protein sequence ID" value="GID75307.1"/>
    <property type="molecule type" value="Genomic_DNA"/>
</dbReference>
<dbReference type="InterPro" id="IPR001650">
    <property type="entry name" value="Helicase_C-like"/>
</dbReference>
<dbReference type="InterPro" id="IPR052511">
    <property type="entry name" value="ATP-dep_Helicase"/>
</dbReference>